<evidence type="ECO:0008006" key="2">
    <source>
        <dbReference type="Google" id="ProtNLM"/>
    </source>
</evidence>
<dbReference type="InterPro" id="IPR049718">
    <property type="entry name" value="AKO59007-like"/>
</dbReference>
<protein>
    <recommendedName>
        <fullName evidence="2">Phage major capsid protein</fullName>
    </recommendedName>
</protein>
<name>A0A0F9STM0_9ZZZZ</name>
<dbReference type="EMBL" id="LAZR01000365">
    <property type="protein sequence ID" value="KKN72290.1"/>
    <property type="molecule type" value="Genomic_DNA"/>
</dbReference>
<proteinExistence type="predicted"/>
<dbReference type="NCBIfam" id="NF033394">
    <property type="entry name" value="capsid_maj_Podo"/>
    <property type="match status" value="1"/>
</dbReference>
<evidence type="ECO:0000313" key="1">
    <source>
        <dbReference type="EMBL" id="KKN72290.1"/>
    </source>
</evidence>
<reference evidence="1" key="1">
    <citation type="journal article" date="2015" name="Nature">
        <title>Complex archaea that bridge the gap between prokaryotes and eukaryotes.</title>
        <authorList>
            <person name="Spang A."/>
            <person name="Saw J.H."/>
            <person name="Jorgensen S.L."/>
            <person name="Zaremba-Niedzwiedzka K."/>
            <person name="Martijn J."/>
            <person name="Lind A.E."/>
            <person name="van Eijk R."/>
            <person name="Schleper C."/>
            <person name="Guy L."/>
            <person name="Ettema T.J."/>
        </authorList>
    </citation>
    <scope>NUCLEOTIDE SEQUENCE</scope>
</reference>
<gene>
    <name evidence="1" type="ORF">LCGC14_0412410</name>
</gene>
<organism evidence="1">
    <name type="scientific">marine sediment metagenome</name>
    <dbReference type="NCBI Taxonomy" id="412755"/>
    <lineage>
        <taxon>unclassified sequences</taxon>
        <taxon>metagenomes</taxon>
        <taxon>ecological metagenomes</taxon>
    </lineage>
</organism>
<comment type="caution">
    <text evidence="1">The sequence shown here is derived from an EMBL/GenBank/DDBJ whole genome shotgun (WGS) entry which is preliminary data.</text>
</comment>
<dbReference type="AlphaFoldDB" id="A0A0F9STM0"/>
<sequence length="346" mass="39054">MAYQFGTDLLGFMNDHVIPDKVADQIGDVSPGLSLFLSSGRTETETGSQIPRTKSELLMGGKKVRRTLRHTRATARGSFAGYDILDADPNRKYDAALQEMIDYYVGLSWNWDEELAARGKEYVVNKLTADMDGMVADMLDLMATGIYNSAASRTGMQLKGLHGLRNLCDDDRTWWGIDSTGYPWWDPGFDNTTAYSVATTTDPTHANHILKLLRSGMNNCSAAGTQPTHILTTQTIWGFIEDAIRHQQRYTGEDIGDIGFTRLRYHGAEIYWDSYCPAKHIFFVNQKGIGKRRTLGIVGRENGWFHLTDWREPHNQMAKSRYLVNQCILYCDNPRLQGAYKNIAES</sequence>
<accession>A0A0F9STM0</accession>